<dbReference type="PROSITE" id="PS51186">
    <property type="entry name" value="GNAT"/>
    <property type="match status" value="1"/>
</dbReference>
<protein>
    <submittedName>
        <fullName evidence="5">GNAT family N-acetyltransferase</fullName>
    </submittedName>
</protein>
<dbReference type="RefSeq" id="WP_124937118.1">
    <property type="nucleotide sequence ID" value="NZ_RJVQ01000003.1"/>
</dbReference>
<dbReference type="PANTHER" id="PTHR43792">
    <property type="entry name" value="GNAT FAMILY, PUTATIVE (AFU_ORTHOLOGUE AFUA_3G00765)-RELATED-RELATED"/>
    <property type="match status" value="1"/>
</dbReference>
<comment type="similarity">
    <text evidence="3">Belongs to the acetyltransferase family. RimJ subfamily.</text>
</comment>
<dbReference type="OrthoDB" id="9801669at2"/>
<evidence type="ECO:0000256" key="1">
    <source>
        <dbReference type="ARBA" id="ARBA00022679"/>
    </source>
</evidence>
<keyword evidence="2" id="KW-0012">Acyltransferase</keyword>
<feature type="domain" description="N-acetyltransferase" evidence="4">
    <location>
        <begin position="12"/>
        <end position="182"/>
    </location>
</feature>
<evidence type="ECO:0000256" key="2">
    <source>
        <dbReference type="ARBA" id="ARBA00023315"/>
    </source>
</evidence>
<dbReference type="InterPro" id="IPR000182">
    <property type="entry name" value="GNAT_dom"/>
</dbReference>
<keyword evidence="6" id="KW-1185">Reference proteome</keyword>
<sequence>MVDQVFVKEGNIVVRTSRVDDAEMIVEYFKNNKEFLKPWEPTRDPEFFMLNTWKQRLIKLHELHNLALGYYLLIVDANTEEMLGTISFSQVTRFPVYSCNVGYSLAQNVQGRGVMTTALRLACHFMFDRQNMHRISAAYMPRNSKSAAVLKRVGFIREGKAEEYLLIDGKWEDHILMSFKNTSWTEY</sequence>
<dbReference type="Proteomes" id="UP000281112">
    <property type="component" value="Unassembled WGS sequence"/>
</dbReference>
<evidence type="ECO:0000256" key="3">
    <source>
        <dbReference type="ARBA" id="ARBA00038502"/>
    </source>
</evidence>
<keyword evidence="1 5" id="KW-0808">Transferase</keyword>
<proteinExistence type="inferred from homology"/>
<evidence type="ECO:0000313" key="6">
    <source>
        <dbReference type="Proteomes" id="UP000281112"/>
    </source>
</evidence>
<dbReference type="InterPro" id="IPR016181">
    <property type="entry name" value="Acyl_CoA_acyltransferase"/>
</dbReference>
<name>A0A3N9U6F6_9VIBR</name>
<dbReference type="PANTHER" id="PTHR43792:SF8">
    <property type="entry name" value="[RIBOSOMAL PROTEIN US5]-ALANINE N-ACETYLTRANSFERASE"/>
    <property type="match status" value="1"/>
</dbReference>
<reference evidence="5 6" key="1">
    <citation type="submission" date="2018-11" db="EMBL/GenBank/DDBJ databases">
        <title>Vibrio LJC006 sp. nov., isolated from seawater during the bloom of the enteromorpha.</title>
        <authorList>
            <person name="Liang J."/>
        </authorList>
    </citation>
    <scope>NUCLEOTIDE SEQUENCE [LARGE SCALE GENOMIC DNA]</scope>
    <source>
        <strain evidence="5 6">LJC006</strain>
    </source>
</reference>
<evidence type="ECO:0000313" key="5">
    <source>
        <dbReference type="EMBL" id="RQW63656.1"/>
    </source>
</evidence>
<dbReference type="Pfam" id="PF13302">
    <property type="entry name" value="Acetyltransf_3"/>
    <property type="match status" value="1"/>
</dbReference>
<dbReference type="GO" id="GO:0005737">
    <property type="term" value="C:cytoplasm"/>
    <property type="evidence" value="ECO:0007669"/>
    <property type="project" value="TreeGrafter"/>
</dbReference>
<evidence type="ECO:0000259" key="4">
    <source>
        <dbReference type="PROSITE" id="PS51186"/>
    </source>
</evidence>
<accession>A0A3N9U6F6</accession>
<dbReference type="SUPFAM" id="SSF55729">
    <property type="entry name" value="Acyl-CoA N-acyltransferases (Nat)"/>
    <property type="match status" value="1"/>
</dbReference>
<dbReference type="InterPro" id="IPR051531">
    <property type="entry name" value="N-acetyltransferase"/>
</dbReference>
<organism evidence="5 6">
    <name type="scientific">Vibrio viridaestus</name>
    <dbReference type="NCBI Taxonomy" id="2487322"/>
    <lineage>
        <taxon>Bacteria</taxon>
        <taxon>Pseudomonadati</taxon>
        <taxon>Pseudomonadota</taxon>
        <taxon>Gammaproteobacteria</taxon>
        <taxon>Vibrionales</taxon>
        <taxon>Vibrionaceae</taxon>
        <taxon>Vibrio</taxon>
    </lineage>
</organism>
<dbReference type="GO" id="GO:0008999">
    <property type="term" value="F:protein-N-terminal-alanine acetyltransferase activity"/>
    <property type="evidence" value="ECO:0007669"/>
    <property type="project" value="TreeGrafter"/>
</dbReference>
<gene>
    <name evidence="5" type="ORF">EES38_10460</name>
</gene>
<dbReference type="AlphaFoldDB" id="A0A3N9U6F6"/>
<dbReference type="EMBL" id="RJVQ01000003">
    <property type="protein sequence ID" value="RQW63656.1"/>
    <property type="molecule type" value="Genomic_DNA"/>
</dbReference>
<comment type="caution">
    <text evidence="5">The sequence shown here is derived from an EMBL/GenBank/DDBJ whole genome shotgun (WGS) entry which is preliminary data.</text>
</comment>
<dbReference type="Gene3D" id="3.40.630.30">
    <property type="match status" value="1"/>
</dbReference>